<gene>
    <name evidence="1" type="ORF">VVAX_06220</name>
</gene>
<protein>
    <submittedName>
        <fullName evidence="1">Uncharacterized protein</fullName>
    </submittedName>
</protein>
<proteinExistence type="predicted"/>
<dbReference type="EMBL" id="LR743508">
    <property type="protein sequence ID" value="CAA2109948.1"/>
    <property type="molecule type" value="Genomic_DNA"/>
</dbReference>
<reference evidence="1" key="1">
    <citation type="submission" date="2019-12" db="EMBL/GenBank/DDBJ databases">
        <authorList>
            <person name="Cremers G."/>
        </authorList>
    </citation>
    <scope>NUCLEOTIDE SEQUENCE</scope>
    <source>
        <strain evidence="1">Vvax</strain>
    </source>
</reference>
<evidence type="ECO:0000313" key="1">
    <source>
        <dbReference type="EMBL" id="CAA2109948.1"/>
    </source>
</evidence>
<name>A0A679JHH0_VARPD</name>
<accession>A0A679JHH0</accession>
<dbReference type="AlphaFoldDB" id="A0A679JHH0"/>
<sequence>MALNATLWYRAAAWVRQVHARPDMSLWWSCCGMPSLGAQTLVARHGARDLLVASCAHCGSEWLSLSNAEAPGDWQPLRHGTAADARAACGPLRSVEEQRAWRRRKMRDAED</sequence>
<organism evidence="1">
    <name type="scientific">Variovorax paradoxus</name>
    <dbReference type="NCBI Taxonomy" id="34073"/>
    <lineage>
        <taxon>Bacteria</taxon>
        <taxon>Pseudomonadati</taxon>
        <taxon>Pseudomonadota</taxon>
        <taxon>Betaproteobacteria</taxon>
        <taxon>Burkholderiales</taxon>
        <taxon>Comamonadaceae</taxon>
        <taxon>Variovorax</taxon>
    </lineage>
</organism>
<dbReference type="RefSeq" id="WP_339094100.1">
    <property type="nucleotide sequence ID" value="NZ_LR743508.1"/>
</dbReference>